<feature type="non-terminal residue" evidence="2">
    <location>
        <position position="1"/>
    </location>
</feature>
<proteinExistence type="predicted"/>
<dbReference type="Proteomes" id="UP000789570">
    <property type="component" value="Unassembled WGS sequence"/>
</dbReference>
<comment type="caution">
    <text evidence="2">The sequence shown here is derived from an EMBL/GenBank/DDBJ whole genome shotgun (WGS) entry which is preliminary data.</text>
</comment>
<sequence length="222" mass="25826">MASNLMAFYYVIDVEDWTCIMLVEYYRSQIKQGEWKNVLDSIKKDLIKVASPVSEFDIIRRKAQGILDRWKDWTASYNDFIKNLSCARTNIDNLQVKTINQLNNLTGDSSYSTQNIDNRRTTLKKRPRDEETERASTQLKKTLSSGSSMEGPDIRNFFSRTRSISDLKDRIYSQPQDLDEQLEVDLEKFQPITKNEKFNQIKTKADSQKPANKAPTYTNTVK</sequence>
<dbReference type="OrthoDB" id="2437846at2759"/>
<accession>A0A9N9D5B4</accession>
<evidence type="ECO:0000256" key="1">
    <source>
        <dbReference type="SAM" id="MobiDB-lite"/>
    </source>
</evidence>
<protein>
    <submittedName>
        <fullName evidence="2">1589_t:CDS:1</fullName>
    </submittedName>
</protein>
<dbReference type="EMBL" id="CAJVPQ010003286">
    <property type="protein sequence ID" value="CAG8623765.1"/>
    <property type="molecule type" value="Genomic_DNA"/>
</dbReference>
<evidence type="ECO:0000313" key="3">
    <source>
        <dbReference type="Proteomes" id="UP000789570"/>
    </source>
</evidence>
<evidence type="ECO:0000313" key="2">
    <source>
        <dbReference type="EMBL" id="CAG8623765.1"/>
    </source>
</evidence>
<feature type="compositionally biased region" description="Basic and acidic residues" evidence="1">
    <location>
        <begin position="197"/>
        <end position="207"/>
    </location>
</feature>
<dbReference type="AlphaFoldDB" id="A0A9N9D5B4"/>
<reference evidence="2" key="1">
    <citation type="submission" date="2021-06" db="EMBL/GenBank/DDBJ databases">
        <authorList>
            <person name="Kallberg Y."/>
            <person name="Tangrot J."/>
            <person name="Rosling A."/>
        </authorList>
    </citation>
    <scope>NUCLEOTIDE SEQUENCE</scope>
    <source>
        <strain evidence="2">UK204</strain>
    </source>
</reference>
<gene>
    <name evidence="2" type="ORF">FCALED_LOCUS9694</name>
</gene>
<organism evidence="2 3">
    <name type="scientific">Funneliformis caledonium</name>
    <dbReference type="NCBI Taxonomy" id="1117310"/>
    <lineage>
        <taxon>Eukaryota</taxon>
        <taxon>Fungi</taxon>
        <taxon>Fungi incertae sedis</taxon>
        <taxon>Mucoromycota</taxon>
        <taxon>Glomeromycotina</taxon>
        <taxon>Glomeromycetes</taxon>
        <taxon>Glomerales</taxon>
        <taxon>Glomeraceae</taxon>
        <taxon>Funneliformis</taxon>
    </lineage>
</organism>
<feature type="compositionally biased region" description="Polar residues" evidence="1">
    <location>
        <begin position="135"/>
        <end position="148"/>
    </location>
</feature>
<keyword evidence="3" id="KW-1185">Reference proteome</keyword>
<name>A0A9N9D5B4_9GLOM</name>
<feature type="region of interest" description="Disordered" evidence="1">
    <location>
        <begin position="120"/>
        <end position="155"/>
    </location>
</feature>
<feature type="region of interest" description="Disordered" evidence="1">
    <location>
        <begin position="197"/>
        <end position="222"/>
    </location>
</feature>